<name>A0A9P6I6J8_9PEZI</name>
<organism evidence="2 3">
    <name type="scientific">Colletotrichum karsti</name>
    <dbReference type="NCBI Taxonomy" id="1095194"/>
    <lineage>
        <taxon>Eukaryota</taxon>
        <taxon>Fungi</taxon>
        <taxon>Dikarya</taxon>
        <taxon>Ascomycota</taxon>
        <taxon>Pezizomycotina</taxon>
        <taxon>Sordariomycetes</taxon>
        <taxon>Hypocreomycetidae</taxon>
        <taxon>Glomerellales</taxon>
        <taxon>Glomerellaceae</taxon>
        <taxon>Colletotrichum</taxon>
        <taxon>Colletotrichum boninense species complex</taxon>
    </lineage>
</organism>
<comment type="caution">
    <text evidence="2">The sequence shown here is derived from an EMBL/GenBank/DDBJ whole genome shotgun (WGS) entry which is preliminary data.</text>
</comment>
<dbReference type="PROSITE" id="PS51186">
    <property type="entry name" value="GNAT"/>
    <property type="match status" value="1"/>
</dbReference>
<gene>
    <name evidence="2" type="ORF">CkaCkLH20_05770</name>
</gene>
<reference evidence="2" key="2">
    <citation type="submission" date="2020-11" db="EMBL/GenBank/DDBJ databases">
        <title>Whole genome sequencing of Colletotrichum sp.</title>
        <authorList>
            <person name="Li H."/>
        </authorList>
    </citation>
    <scope>NUCLEOTIDE SEQUENCE</scope>
    <source>
        <strain evidence="2">CkLH20</strain>
    </source>
</reference>
<sequence>MSYKICGVDYDDAAGISRNNMTAFYRTDPHWRALWKSTPLEDIIKGATGRMPKGLISGRDKKRHMKAVDETTGEIIGYARWVLPDDNDSIYWPEALVREPTQEEAEKFQADFQANTEGGMIPGMDSRLQAAMGMPLEEAELELMRQHEGPFLVLDYLTVHPDHRRKGIASALVKKGLEQADSVGMKVWVMATMTAQPMYEKLGFQHLRTVETNVTEFGIEDPQRKAFLMKR</sequence>
<protein>
    <submittedName>
        <fullName evidence="2">GNAT family acetyltransferase</fullName>
    </submittedName>
</protein>
<dbReference type="InterPro" id="IPR000182">
    <property type="entry name" value="GNAT_dom"/>
</dbReference>
<dbReference type="GeneID" id="62161562"/>
<proteinExistence type="predicted"/>
<feature type="domain" description="N-acetyltransferase" evidence="1">
    <location>
        <begin position="95"/>
        <end position="231"/>
    </location>
</feature>
<dbReference type="Proteomes" id="UP000781932">
    <property type="component" value="Unassembled WGS sequence"/>
</dbReference>
<dbReference type="AlphaFoldDB" id="A0A9P6I6J8"/>
<reference evidence="2" key="1">
    <citation type="submission" date="2020-03" db="EMBL/GenBank/DDBJ databases">
        <authorList>
            <person name="He L."/>
        </authorList>
    </citation>
    <scope>NUCLEOTIDE SEQUENCE</scope>
    <source>
        <strain evidence="2">CkLH20</strain>
    </source>
</reference>
<dbReference type="OrthoDB" id="61113at2759"/>
<dbReference type="GO" id="GO:0016747">
    <property type="term" value="F:acyltransferase activity, transferring groups other than amino-acyl groups"/>
    <property type="evidence" value="ECO:0007669"/>
    <property type="project" value="InterPro"/>
</dbReference>
<dbReference type="Pfam" id="PF00583">
    <property type="entry name" value="Acetyltransf_1"/>
    <property type="match status" value="1"/>
</dbReference>
<dbReference type="InterPro" id="IPR052523">
    <property type="entry name" value="Trichothecene_AcTrans"/>
</dbReference>
<keyword evidence="3" id="KW-1185">Reference proteome</keyword>
<dbReference type="PANTHER" id="PTHR42791">
    <property type="entry name" value="GNAT FAMILY ACETYLTRANSFERASE"/>
    <property type="match status" value="1"/>
</dbReference>
<evidence type="ECO:0000313" key="3">
    <source>
        <dbReference type="Proteomes" id="UP000781932"/>
    </source>
</evidence>
<accession>A0A9P6I6J8</accession>
<dbReference type="PANTHER" id="PTHR42791:SF2">
    <property type="entry name" value="N-ACETYLTRANSFERASE DOMAIN-CONTAINING PROTEIN"/>
    <property type="match status" value="1"/>
</dbReference>
<dbReference type="CDD" id="cd04301">
    <property type="entry name" value="NAT_SF"/>
    <property type="match status" value="1"/>
</dbReference>
<evidence type="ECO:0000313" key="2">
    <source>
        <dbReference type="EMBL" id="KAF9876924.1"/>
    </source>
</evidence>
<dbReference type="EMBL" id="JAATWM020000016">
    <property type="protein sequence ID" value="KAF9876924.1"/>
    <property type="molecule type" value="Genomic_DNA"/>
</dbReference>
<dbReference type="SUPFAM" id="SSF55729">
    <property type="entry name" value="Acyl-CoA N-acyltransferases (Nat)"/>
    <property type="match status" value="1"/>
</dbReference>
<dbReference type="InterPro" id="IPR016181">
    <property type="entry name" value="Acyl_CoA_acyltransferase"/>
</dbReference>
<evidence type="ECO:0000259" key="1">
    <source>
        <dbReference type="PROSITE" id="PS51186"/>
    </source>
</evidence>
<dbReference type="Gene3D" id="3.40.630.30">
    <property type="match status" value="1"/>
</dbReference>
<dbReference type="RefSeq" id="XP_038746385.1">
    <property type="nucleotide sequence ID" value="XM_038888488.1"/>
</dbReference>